<dbReference type="OrthoDB" id="369729at2"/>
<dbReference type="PANTHER" id="PTHR38731">
    <property type="entry name" value="LIPL45-RELATED LIPOPROTEIN-RELATED"/>
    <property type="match status" value="1"/>
</dbReference>
<dbReference type="InterPro" id="IPR006860">
    <property type="entry name" value="FecR"/>
</dbReference>
<dbReference type="HOGENOM" id="CLU_1244677_0_0_12"/>
<dbReference type="EMBL" id="CP003282">
    <property type="protein sequence ID" value="AFG36837.1"/>
    <property type="molecule type" value="Genomic_DNA"/>
</dbReference>
<dbReference type="Pfam" id="PF04773">
    <property type="entry name" value="FecR"/>
    <property type="match status" value="1"/>
</dbReference>
<dbReference type="PANTHER" id="PTHR38731:SF1">
    <property type="entry name" value="FECR PROTEIN DOMAIN-CONTAINING PROTEIN"/>
    <property type="match status" value="1"/>
</dbReference>
<organism evidence="2 3">
    <name type="scientific">Spirochaeta africana (strain ATCC 700263 / DSM 8902 / Z-7692)</name>
    <dbReference type="NCBI Taxonomy" id="889378"/>
    <lineage>
        <taxon>Bacteria</taxon>
        <taxon>Pseudomonadati</taxon>
        <taxon>Spirochaetota</taxon>
        <taxon>Spirochaetia</taxon>
        <taxon>Spirochaetales</taxon>
        <taxon>Spirochaetaceae</taxon>
        <taxon>Spirochaeta</taxon>
    </lineage>
</organism>
<reference evidence="3" key="1">
    <citation type="journal article" date="2013" name="Stand. Genomic Sci.">
        <title>Complete genome sequence of the halophilic bacterium Spirochaeta africana type strain (Z-7692(T)) from the alkaline Lake Magadi in the East African Rift.</title>
        <authorList>
            <person name="Liolos K."/>
            <person name="Abt B."/>
            <person name="Scheuner C."/>
            <person name="Teshima H."/>
            <person name="Held B."/>
            <person name="Lapidus A."/>
            <person name="Nolan M."/>
            <person name="Lucas S."/>
            <person name="Deshpande S."/>
            <person name="Cheng J.F."/>
            <person name="Tapia R."/>
            <person name="Goodwin L.A."/>
            <person name="Pitluck S."/>
            <person name="Pagani I."/>
            <person name="Ivanova N."/>
            <person name="Mavromatis K."/>
            <person name="Mikhailova N."/>
            <person name="Huntemann M."/>
            <person name="Pati A."/>
            <person name="Chen A."/>
            <person name="Palaniappan K."/>
            <person name="Land M."/>
            <person name="Rohde M."/>
            <person name="Tindall B.J."/>
            <person name="Detter J.C."/>
            <person name="Goker M."/>
            <person name="Bristow J."/>
            <person name="Eisen J.A."/>
            <person name="Markowitz V."/>
            <person name="Hugenholtz P."/>
            <person name="Woyke T."/>
            <person name="Klenk H.P."/>
            <person name="Kyrpides N.C."/>
        </authorList>
    </citation>
    <scope>NUCLEOTIDE SEQUENCE</scope>
    <source>
        <strain evidence="3">ATCC 700263 / DSM 8902 / Z-7692</strain>
    </source>
</reference>
<dbReference type="AlphaFoldDB" id="H9UH44"/>
<dbReference type="RefSeq" id="WP_014454834.1">
    <property type="nucleotide sequence ID" value="NC_017098.1"/>
</dbReference>
<dbReference type="Proteomes" id="UP000007383">
    <property type="component" value="Chromosome"/>
</dbReference>
<dbReference type="eggNOG" id="COG4254">
    <property type="taxonomic scope" value="Bacteria"/>
</dbReference>
<feature type="domain" description="FecR protein" evidence="1">
    <location>
        <begin position="57"/>
        <end position="153"/>
    </location>
</feature>
<name>H9UH44_SPIAZ</name>
<protein>
    <recommendedName>
        <fullName evidence="1">FecR protein domain-containing protein</fullName>
    </recommendedName>
</protein>
<dbReference type="KEGG" id="sfc:Spiaf_0742"/>
<sequence length="222" mass="23736">MRIRGILLVTALLFGASGAALWGQQGRVVYLLGSVQLHRAAGTTTAVIGSATEVGDIIETGSDGTAIIALADGAEVKLRENTSLRIDSLGDDILVNLESGGAFAQVSGRVQRESRFRMQARGTVAGVRGTKFFMAYGRTIEDEPDIWLCVADGLVNVAAGGQSADVRAGEGINVLASARVTQPRFYPWTLELNWNMDPEAGDVVDRTDLEQAYSDLLDQDYD</sequence>
<dbReference type="Gene3D" id="2.60.120.1440">
    <property type="match status" value="1"/>
</dbReference>
<dbReference type="PATRIC" id="fig|889378.3.peg.748"/>
<evidence type="ECO:0000313" key="3">
    <source>
        <dbReference type="Proteomes" id="UP000007383"/>
    </source>
</evidence>
<evidence type="ECO:0000313" key="2">
    <source>
        <dbReference type="EMBL" id="AFG36837.1"/>
    </source>
</evidence>
<gene>
    <name evidence="2" type="ordered locus">Spiaf_0742</name>
</gene>
<evidence type="ECO:0000259" key="1">
    <source>
        <dbReference type="Pfam" id="PF04773"/>
    </source>
</evidence>
<keyword evidence="3" id="KW-1185">Reference proteome</keyword>
<proteinExistence type="predicted"/>
<accession>H9UH44</accession>